<dbReference type="EMBL" id="ABCK01000007">
    <property type="protein sequence ID" value="EDM27743.1"/>
    <property type="molecule type" value="Genomic_DNA"/>
</dbReference>
<dbReference type="PROSITE" id="PS51257">
    <property type="entry name" value="PROKAR_LIPOPROTEIN"/>
    <property type="match status" value="1"/>
</dbReference>
<feature type="domain" description="Desulfoferrodoxin ferrous iron-binding" evidence="1">
    <location>
        <begin position="72"/>
        <end position="171"/>
    </location>
</feature>
<evidence type="ECO:0000313" key="3">
    <source>
        <dbReference type="Proteomes" id="UP000004947"/>
    </source>
</evidence>
<protein>
    <recommendedName>
        <fullName evidence="1">Desulfoferrodoxin ferrous iron-binding domain-containing protein</fullName>
    </recommendedName>
</protein>
<organism evidence="2 3">
    <name type="scientific">Lentisphaera araneosa HTCC2155</name>
    <dbReference type="NCBI Taxonomy" id="313628"/>
    <lineage>
        <taxon>Bacteria</taxon>
        <taxon>Pseudomonadati</taxon>
        <taxon>Lentisphaerota</taxon>
        <taxon>Lentisphaeria</taxon>
        <taxon>Lentisphaerales</taxon>
        <taxon>Lentisphaeraceae</taxon>
        <taxon>Lentisphaera</taxon>
    </lineage>
</organism>
<sequence length="179" mass="20467">MNNRRTFIKSALVASGTALLASCESSEEVEDLYQDEDPFSYAESSSFLTKPERGFDYYKFNGSDYDGQKRSESAMDKHKPIVKISGNKKEFIVSFGSNGKEHPHKNGHYWTWVEITDRLNNVHTVAFPEPAKYDEFYGDEGTEFRAYIQTPEPLQVGWIRVRACCKPHGVFVNYAEIEA</sequence>
<dbReference type="Pfam" id="PF01880">
    <property type="entry name" value="Desulfoferrodox"/>
    <property type="match status" value="1"/>
</dbReference>
<evidence type="ECO:0000313" key="2">
    <source>
        <dbReference type="EMBL" id="EDM27743.1"/>
    </source>
</evidence>
<reference evidence="2 3" key="1">
    <citation type="journal article" date="2010" name="J. Bacteriol.">
        <title>Genome sequence of Lentisphaera araneosa HTCC2155T, the type species of the order Lentisphaerales in the phylum Lentisphaerae.</title>
        <authorList>
            <person name="Thrash J.C."/>
            <person name="Cho J.C."/>
            <person name="Vergin K.L."/>
            <person name="Morris R.M."/>
            <person name="Giovannoni S.J."/>
        </authorList>
    </citation>
    <scope>NUCLEOTIDE SEQUENCE [LARGE SCALE GENOMIC DNA]</scope>
    <source>
        <strain evidence="2 3">HTCC2155</strain>
    </source>
</reference>
<dbReference type="STRING" id="313628.LNTAR_00040"/>
<dbReference type="SUPFAM" id="SSF49367">
    <property type="entry name" value="Superoxide reductase-like"/>
    <property type="match status" value="1"/>
</dbReference>
<gene>
    <name evidence="2" type="ORF">LNTAR_00040</name>
</gene>
<comment type="caution">
    <text evidence="2">The sequence shown here is derived from an EMBL/GenBank/DDBJ whole genome shotgun (WGS) entry which is preliminary data.</text>
</comment>
<name>A6DK45_9BACT</name>
<dbReference type="InterPro" id="IPR036073">
    <property type="entry name" value="Desulfoferrodoxin_Fe-bd_dom_sf"/>
</dbReference>
<evidence type="ECO:0000259" key="1">
    <source>
        <dbReference type="Pfam" id="PF01880"/>
    </source>
</evidence>
<dbReference type="AlphaFoldDB" id="A6DK45"/>
<dbReference type="InterPro" id="IPR002742">
    <property type="entry name" value="Desulfoferrodoxin_Fe-bd_dom"/>
</dbReference>
<dbReference type="GO" id="GO:0005506">
    <property type="term" value="F:iron ion binding"/>
    <property type="evidence" value="ECO:0007669"/>
    <property type="project" value="InterPro"/>
</dbReference>
<accession>A6DK45</accession>
<dbReference type="Gene3D" id="2.60.40.730">
    <property type="entry name" value="SOR catalytic domain"/>
    <property type="match status" value="1"/>
</dbReference>
<dbReference type="GO" id="GO:0016491">
    <property type="term" value="F:oxidoreductase activity"/>
    <property type="evidence" value="ECO:0007669"/>
    <property type="project" value="InterPro"/>
</dbReference>
<proteinExistence type="predicted"/>
<keyword evidence="3" id="KW-1185">Reference proteome</keyword>
<dbReference type="RefSeq" id="WP_007278258.1">
    <property type="nucleotide sequence ID" value="NZ_ABCK01000007.1"/>
</dbReference>
<dbReference type="Proteomes" id="UP000004947">
    <property type="component" value="Unassembled WGS sequence"/>
</dbReference>